<organism evidence="1 2">
    <name type="scientific">Aspergillus carbonarius (strain ITEM 5010)</name>
    <dbReference type="NCBI Taxonomy" id="602072"/>
    <lineage>
        <taxon>Eukaryota</taxon>
        <taxon>Fungi</taxon>
        <taxon>Dikarya</taxon>
        <taxon>Ascomycota</taxon>
        <taxon>Pezizomycotina</taxon>
        <taxon>Eurotiomycetes</taxon>
        <taxon>Eurotiomycetidae</taxon>
        <taxon>Eurotiales</taxon>
        <taxon>Aspergillaceae</taxon>
        <taxon>Aspergillus</taxon>
        <taxon>Aspergillus subgen. Circumdati</taxon>
    </lineage>
</organism>
<dbReference type="VEuPathDB" id="FungiDB:ASPCADRAFT_204220"/>
<dbReference type="EMBL" id="KV907495">
    <property type="protein sequence ID" value="OOF98517.1"/>
    <property type="molecule type" value="Genomic_DNA"/>
</dbReference>
<sequence length="61" mass="6992">MAEKIGKWKFIDTIPADDRLLGAGVSTIKRLVDTAMYHIQVVAMLPDKDKLQRRLQLRETP</sequence>
<dbReference type="AlphaFoldDB" id="A0A1R3RVM2"/>
<evidence type="ECO:0000313" key="2">
    <source>
        <dbReference type="Proteomes" id="UP000188318"/>
    </source>
</evidence>
<proteinExistence type="predicted"/>
<reference evidence="2" key="1">
    <citation type="journal article" date="2017" name="Genome Biol.">
        <title>Comparative genomics reveals high biological diversity and specific adaptations in the industrially and medically important fungal genus Aspergillus.</title>
        <authorList>
            <person name="de Vries R.P."/>
            <person name="Riley R."/>
            <person name="Wiebenga A."/>
            <person name="Aguilar-Osorio G."/>
            <person name="Amillis S."/>
            <person name="Uchima C.A."/>
            <person name="Anderluh G."/>
            <person name="Asadollahi M."/>
            <person name="Askin M."/>
            <person name="Barry K."/>
            <person name="Battaglia E."/>
            <person name="Bayram O."/>
            <person name="Benocci T."/>
            <person name="Braus-Stromeyer S.A."/>
            <person name="Caldana C."/>
            <person name="Canovas D."/>
            <person name="Cerqueira G.C."/>
            <person name="Chen F."/>
            <person name="Chen W."/>
            <person name="Choi C."/>
            <person name="Clum A."/>
            <person name="Dos Santos R.A."/>
            <person name="Damasio A.R."/>
            <person name="Diallinas G."/>
            <person name="Emri T."/>
            <person name="Fekete E."/>
            <person name="Flipphi M."/>
            <person name="Freyberg S."/>
            <person name="Gallo A."/>
            <person name="Gournas C."/>
            <person name="Habgood R."/>
            <person name="Hainaut M."/>
            <person name="Harispe M.L."/>
            <person name="Henrissat B."/>
            <person name="Hilden K.S."/>
            <person name="Hope R."/>
            <person name="Hossain A."/>
            <person name="Karabika E."/>
            <person name="Karaffa L."/>
            <person name="Karanyi Z."/>
            <person name="Krasevec N."/>
            <person name="Kuo A."/>
            <person name="Kusch H."/>
            <person name="LaButti K."/>
            <person name="Lagendijk E.L."/>
            <person name="Lapidus A."/>
            <person name="Levasseur A."/>
            <person name="Lindquist E."/>
            <person name="Lipzen A."/>
            <person name="Logrieco A.F."/>
            <person name="MacCabe A."/>
            <person name="Maekelae M.R."/>
            <person name="Malavazi I."/>
            <person name="Melin P."/>
            <person name="Meyer V."/>
            <person name="Mielnichuk N."/>
            <person name="Miskei M."/>
            <person name="Molnar A.P."/>
            <person name="Mule G."/>
            <person name="Ngan C.Y."/>
            <person name="Orejas M."/>
            <person name="Orosz E."/>
            <person name="Ouedraogo J.P."/>
            <person name="Overkamp K.M."/>
            <person name="Park H.-S."/>
            <person name="Perrone G."/>
            <person name="Piumi F."/>
            <person name="Punt P.J."/>
            <person name="Ram A.F."/>
            <person name="Ramon A."/>
            <person name="Rauscher S."/>
            <person name="Record E."/>
            <person name="Riano-Pachon D.M."/>
            <person name="Robert V."/>
            <person name="Roehrig J."/>
            <person name="Ruller R."/>
            <person name="Salamov A."/>
            <person name="Salih N.S."/>
            <person name="Samson R.A."/>
            <person name="Sandor E."/>
            <person name="Sanguinetti M."/>
            <person name="Schuetze T."/>
            <person name="Sepcic K."/>
            <person name="Shelest E."/>
            <person name="Sherlock G."/>
            <person name="Sophianopoulou V."/>
            <person name="Squina F.M."/>
            <person name="Sun H."/>
            <person name="Susca A."/>
            <person name="Todd R.B."/>
            <person name="Tsang A."/>
            <person name="Unkles S.E."/>
            <person name="van de Wiele N."/>
            <person name="van Rossen-Uffink D."/>
            <person name="Oliveira J.V."/>
            <person name="Vesth T.C."/>
            <person name="Visser J."/>
            <person name="Yu J.-H."/>
            <person name="Zhou M."/>
            <person name="Andersen M.R."/>
            <person name="Archer D.B."/>
            <person name="Baker S.E."/>
            <person name="Benoit I."/>
            <person name="Brakhage A.A."/>
            <person name="Braus G.H."/>
            <person name="Fischer R."/>
            <person name="Frisvad J.C."/>
            <person name="Goldman G.H."/>
            <person name="Houbraken J."/>
            <person name="Oakley B."/>
            <person name="Pocsi I."/>
            <person name="Scazzocchio C."/>
            <person name="Seiboth B."/>
            <person name="vanKuyk P.A."/>
            <person name="Wortman J."/>
            <person name="Dyer P.S."/>
            <person name="Grigoriev I.V."/>
        </authorList>
    </citation>
    <scope>NUCLEOTIDE SEQUENCE [LARGE SCALE GENOMIC DNA]</scope>
    <source>
        <strain evidence="2">ITEM 5010</strain>
    </source>
</reference>
<name>A0A1R3RVM2_ASPC5</name>
<dbReference type="Proteomes" id="UP000188318">
    <property type="component" value="Unassembled WGS sequence"/>
</dbReference>
<keyword evidence="2" id="KW-1185">Reference proteome</keyword>
<accession>A0A1R3RVM2</accession>
<evidence type="ECO:0000313" key="1">
    <source>
        <dbReference type="EMBL" id="OOF98517.1"/>
    </source>
</evidence>
<gene>
    <name evidence="1" type="ORF">ASPCADRAFT_204220</name>
</gene>
<protein>
    <submittedName>
        <fullName evidence="1">Uncharacterized protein</fullName>
    </submittedName>
</protein>